<feature type="binding site" evidence="8">
    <location>
        <position position="363"/>
    </location>
    <ligand>
        <name>Mn(2+)</name>
        <dbReference type="ChEBI" id="CHEBI:29035"/>
        <label>2</label>
    </ligand>
</feature>
<evidence type="ECO:0000256" key="4">
    <source>
        <dbReference type="ARBA" id="ARBA00022438"/>
    </source>
</evidence>
<feature type="domain" description="Cytosol aminopeptidase" evidence="10">
    <location>
        <begin position="359"/>
        <end position="366"/>
    </location>
</feature>
<keyword evidence="7 8" id="KW-0464">Manganese</keyword>
<name>A0ABU3Q7Q3_9SPHN</name>
<dbReference type="PANTHER" id="PTHR11963">
    <property type="entry name" value="LEUCINE AMINOPEPTIDASE-RELATED"/>
    <property type="match status" value="1"/>
</dbReference>
<feature type="binding site" evidence="8">
    <location>
        <position position="302"/>
    </location>
    <ligand>
        <name>Mn(2+)</name>
        <dbReference type="ChEBI" id="CHEBI:29035"/>
        <label>2</label>
    </ligand>
</feature>
<feature type="active site" evidence="8">
    <location>
        <position position="291"/>
    </location>
</feature>
<evidence type="ECO:0000256" key="3">
    <source>
        <dbReference type="ARBA" id="ARBA00009528"/>
    </source>
</evidence>
<dbReference type="PROSITE" id="PS00631">
    <property type="entry name" value="CYTOSOL_AP"/>
    <property type="match status" value="1"/>
</dbReference>
<dbReference type="InterPro" id="IPR043472">
    <property type="entry name" value="Macro_dom-like"/>
</dbReference>
<dbReference type="Pfam" id="PF02789">
    <property type="entry name" value="Peptidase_M17_N"/>
    <property type="match status" value="1"/>
</dbReference>
<evidence type="ECO:0000256" key="6">
    <source>
        <dbReference type="ARBA" id="ARBA00022801"/>
    </source>
</evidence>
<feature type="chain" id="PRO_5045685969" description="Probable cytosol aminopeptidase" evidence="9">
    <location>
        <begin position="24"/>
        <end position="520"/>
    </location>
</feature>
<dbReference type="PRINTS" id="PR00481">
    <property type="entry name" value="LAMNOPPTDASE"/>
</dbReference>
<feature type="binding site" evidence="8">
    <location>
        <position position="361"/>
    </location>
    <ligand>
        <name>Mn(2+)</name>
        <dbReference type="ChEBI" id="CHEBI:29035"/>
        <label>1</label>
    </ligand>
</feature>
<dbReference type="SUPFAM" id="SSF52949">
    <property type="entry name" value="Macro domain-like"/>
    <property type="match status" value="1"/>
</dbReference>
<evidence type="ECO:0000313" key="11">
    <source>
        <dbReference type="EMBL" id="MDT9599119.1"/>
    </source>
</evidence>
<comment type="function">
    <text evidence="8">Presumably involved in the processing and regular turnover of intracellular proteins. Catalyzes the removal of unsubstituted N-terminal amino acids from various peptides.</text>
</comment>
<dbReference type="InterPro" id="IPR008283">
    <property type="entry name" value="Peptidase_M17_N"/>
</dbReference>
<dbReference type="InterPro" id="IPR023042">
    <property type="entry name" value="Peptidase_M17_leu_NH2_pept"/>
</dbReference>
<dbReference type="GO" id="GO:0004177">
    <property type="term" value="F:aminopeptidase activity"/>
    <property type="evidence" value="ECO:0007669"/>
    <property type="project" value="UniProtKB-KW"/>
</dbReference>
<comment type="similarity">
    <text evidence="3 8">Belongs to the peptidase M17 family.</text>
</comment>
<comment type="cofactor">
    <cofactor evidence="8">
        <name>Mn(2+)</name>
        <dbReference type="ChEBI" id="CHEBI:29035"/>
    </cofactor>
    <text evidence="8">Binds 2 manganese ions per subunit.</text>
</comment>
<dbReference type="EMBL" id="JAVUPU010000004">
    <property type="protein sequence ID" value="MDT9599119.1"/>
    <property type="molecule type" value="Genomic_DNA"/>
</dbReference>
<dbReference type="SUPFAM" id="SSF53187">
    <property type="entry name" value="Zn-dependent exopeptidases"/>
    <property type="match status" value="1"/>
</dbReference>
<evidence type="ECO:0000259" key="10">
    <source>
        <dbReference type="PROSITE" id="PS00631"/>
    </source>
</evidence>
<keyword evidence="6 8" id="KW-0378">Hydrolase</keyword>
<evidence type="ECO:0000313" key="12">
    <source>
        <dbReference type="Proteomes" id="UP001259572"/>
    </source>
</evidence>
<sequence>MRTIIAAAFPLLLLSAAADPAQAARPIQFERQAAPAGALVIPLSDAADLAARAPMLDPAAREAVARALAAAKFDGKAKSKLTLRGIGSWSQILVVGTGPDPLSTPVLHDIGGIAAQETAAEEGPVTIAAAGLAAPDAAARIAAGAAMSGYRFDEYMFADPAAPRSAALDAPLTILTGDPTASSARFRQVGAPLAAAVAFSRDLINEPPNIVYPESFADRTRAAFRGVANVTIEELDVPAMERLGMGSILSVGKGSRRPPRMLIVHYKGGRDQPVLLAGKGITFDSGGISLKPGANMWDMKGDMSGAAAVVGTVLSLARSAAPVNVVAIAALAENMPGGGATRPSDIVKAYNGRTIEVLNTDAEGRLVLADAVAYGERRFRPSVIVDIATLTGAKVGALGNEYAALFTRSDPLAQQLLAAGTESGEEAWRLPLHPSYAEDLKSNYADIRNIAPGGGPGAGIGAHFIGYFVTDATPWAHLDIAGNEFADSARPTGPKGAIGYGVRLLDRFVRDFRPVPASPR</sequence>
<keyword evidence="4 8" id="KW-0031">Aminopeptidase</keyword>
<dbReference type="Gene3D" id="3.40.220.10">
    <property type="entry name" value="Leucine Aminopeptidase, subunit E, domain 1"/>
    <property type="match status" value="1"/>
</dbReference>
<gene>
    <name evidence="8" type="primary">pepA</name>
    <name evidence="11" type="ORF">RQX22_09180</name>
</gene>
<comment type="subcellular location">
    <subcellularLocation>
        <location evidence="8">Cytoplasm</location>
    </subcellularLocation>
</comment>
<dbReference type="NCBIfam" id="NF002077">
    <property type="entry name" value="PRK00913.2-4"/>
    <property type="match status" value="1"/>
</dbReference>
<dbReference type="CDD" id="cd00433">
    <property type="entry name" value="Peptidase_M17"/>
    <property type="match status" value="1"/>
</dbReference>
<dbReference type="InterPro" id="IPR011356">
    <property type="entry name" value="Leucine_aapep/pepB"/>
</dbReference>
<feature type="binding site" evidence="8">
    <location>
        <position position="363"/>
    </location>
    <ligand>
        <name>Mn(2+)</name>
        <dbReference type="ChEBI" id="CHEBI:29035"/>
        <label>1</label>
    </ligand>
</feature>
<dbReference type="EC" id="3.4.11.10" evidence="8"/>
<evidence type="ECO:0000256" key="5">
    <source>
        <dbReference type="ARBA" id="ARBA00022670"/>
    </source>
</evidence>
<evidence type="ECO:0000256" key="7">
    <source>
        <dbReference type="ARBA" id="ARBA00023211"/>
    </source>
</evidence>
<dbReference type="InterPro" id="IPR000819">
    <property type="entry name" value="Peptidase_M17_C"/>
</dbReference>
<comment type="catalytic activity">
    <reaction evidence="1 8">
        <text>Release of an N-terminal amino acid, Xaa-|-Yaa-, in which Xaa is preferably Leu, but may be other amino acids including Pro although not Arg or Lys, and Yaa may be Pro. Amino acid amides and methyl esters are also readily hydrolyzed, but rates on arylamides are exceedingly low.</text>
        <dbReference type="EC" id="3.4.11.1"/>
    </reaction>
</comment>
<feature type="active site" evidence="8">
    <location>
        <position position="365"/>
    </location>
</feature>
<dbReference type="Proteomes" id="UP001259572">
    <property type="component" value="Unassembled WGS sequence"/>
</dbReference>
<dbReference type="Gene3D" id="3.40.630.10">
    <property type="entry name" value="Zn peptidases"/>
    <property type="match status" value="1"/>
</dbReference>
<feature type="signal peptide" evidence="9">
    <location>
        <begin position="1"/>
        <end position="23"/>
    </location>
</feature>
<organism evidence="11 12">
    <name type="scientific">Sphingosinicella rhizophila</name>
    <dbReference type="NCBI Taxonomy" id="3050082"/>
    <lineage>
        <taxon>Bacteria</taxon>
        <taxon>Pseudomonadati</taxon>
        <taxon>Pseudomonadota</taxon>
        <taxon>Alphaproteobacteria</taxon>
        <taxon>Sphingomonadales</taxon>
        <taxon>Sphingosinicellaceae</taxon>
        <taxon>Sphingosinicella</taxon>
    </lineage>
</organism>
<keyword evidence="8" id="KW-0479">Metal-binding</keyword>
<dbReference type="Pfam" id="PF00883">
    <property type="entry name" value="Peptidase_M17"/>
    <property type="match status" value="1"/>
</dbReference>
<accession>A0ABU3Q7Q3</accession>
<comment type="caution">
    <text evidence="11">The sequence shown here is derived from an EMBL/GenBank/DDBJ whole genome shotgun (WGS) entry which is preliminary data.</text>
</comment>
<feature type="binding site" evidence="8">
    <location>
        <position position="279"/>
    </location>
    <ligand>
        <name>Mn(2+)</name>
        <dbReference type="ChEBI" id="CHEBI:29035"/>
        <label>2</label>
    </ligand>
</feature>
<keyword evidence="5 8" id="KW-0645">Protease</keyword>
<dbReference type="HAMAP" id="MF_00181">
    <property type="entry name" value="Cytosol_peptidase_M17"/>
    <property type="match status" value="1"/>
</dbReference>
<dbReference type="PANTHER" id="PTHR11963:SF23">
    <property type="entry name" value="CYTOSOL AMINOPEPTIDASE"/>
    <property type="match status" value="1"/>
</dbReference>
<dbReference type="EC" id="3.4.11.1" evidence="8"/>
<evidence type="ECO:0000256" key="1">
    <source>
        <dbReference type="ARBA" id="ARBA00000135"/>
    </source>
</evidence>
<feature type="binding site" evidence="8">
    <location>
        <position position="284"/>
    </location>
    <ligand>
        <name>Mn(2+)</name>
        <dbReference type="ChEBI" id="CHEBI:29035"/>
        <label>2</label>
    </ligand>
</feature>
<feature type="binding site" evidence="8">
    <location>
        <position position="284"/>
    </location>
    <ligand>
        <name>Mn(2+)</name>
        <dbReference type="ChEBI" id="CHEBI:29035"/>
        <label>1</label>
    </ligand>
</feature>
<evidence type="ECO:0000256" key="9">
    <source>
        <dbReference type="SAM" id="SignalP"/>
    </source>
</evidence>
<keyword evidence="12" id="KW-1185">Reference proteome</keyword>
<protein>
    <recommendedName>
        <fullName evidence="8">Probable cytosol aminopeptidase</fullName>
        <ecNumber evidence="8">3.4.11.1</ecNumber>
    </recommendedName>
    <alternativeName>
        <fullName evidence="8">Leucine aminopeptidase</fullName>
        <shortName evidence="8">LAP</shortName>
        <ecNumber evidence="8">3.4.11.10</ecNumber>
    </alternativeName>
    <alternativeName>
        <fullName evidence="8">Leucyl aminopeptidase</fullName>
    </alternativeName>
</protein>
<proteinExistence type="inferred from homology"/>
<reference evidence="11 12" key="1">
    <citation type="submission" date="2023-05" db="EMBL/GenBank/DDBJ databases">
        <authorList>
            <person name="Guo Y."/>
        </authorList>
    </citation>
    <scope>NUCLEOTIDE SEQUENCE [LARGE SCALE GENOMIC DNA]</scope>
    <source>
        <strain evidence="11 12">GR2756</strain>
    </source>
</reference>
<comment type="catalytic activity">
    <reaction evidence="2 8">
        <text>Release of an N-terminal amino acid, preferentially leucine, but not glutamic or aspartic acids.</text>
        <dbReference type="EC" id="3.4.11.10"/>
    </reaction>
</comment>
<evidence type="ECO:0000256" key="2">
    <source>
        <dbReference type="ARBA" id="ARBA00000967"/>
    </source>
</evidence>
<evidence type="ECO:0000256" key="8">
    <source>
        <dbReference type="HAMAP-Rule" id="MF_00181"/>
    </source>
</evidence>
<dbReference type="RefSeq" id="WP_315725771.1">
    <property type="nucleotide sequence ID" value="NZ_JAVUPU010000004.1"/>
</dbReference>
<keyword evidence="8" id="KW-0963">Cytoplasm</keyword>
<keyword evidence="9" id="KW-0732">Signal</keyword>